<dbReference type="Gene3D" id="3.40.50.10880">
    <property type="entry name" value="Uncharacterised protein PF01937, DUF89, domain 3"/>
    <property type="match status" value="1"/>
</dbReference>
<evidence type="ECO:0000313" key="10">
    <source>
        <dbReference type="Proteomes" id="UP000468928"/>
    </source>
</evidence>
<dbReference type="PANTHER" id="PTHR12260">
    <property type="entry name" value="DAMAGE-CONTROL PHOSPHATASE ARMT1"/>
    <property type="match status" value="1"/>
</dbReference>
<reference evidence="9 10" key="1">
    <citation type="submission" date="2020-01" db="EMBL/GenBank/DDBJ databases">
        <title>Genetics and antimicrobial susceptibilities of Nocardia species isolated from the soil; a comparison with species isolated from humans.</title>
        <authorList>
            <person name="Carrasco G."/>
            <person name="Monzon S."/>
            <person name="Sansegundo M."/>
            <person name="Garcia E."/>
            <person name="Garrido N."/>
            <person name="Medina M.J."/>
            <person name="Villalon P."/>
            <person name="Ramirez-Arocha A.C."/>
            <person name="Jimenez P."/>
            <person name="Cuesta I."/>
            <person name="Valdezate S."/>
        </authorList>
    </citation>
    <scope>NUCLEOTIDE SEQUENCE [LARGE SCALE GENOMIC DNA]</scope>
    <source>
        <strain evidence="9 10">CNM20110639</strain>
    </source>
</reference>
<evidence type="ECO:0000256" key="7">
    <source>
        <dbReference type="ARBA" id="ARBA00048809"/>
    </source>
</evidence>
<comment type="caution">
    <text evidence="9">The sequence shown here is derived from an EMBL/GenBank/DDBJ whole genome shotgun (WGS) entry which is preliminary data.</text>
</comment>
<keyword evidence="9" id="KW-0489">Methyltransferase</keyword>
<dbReference type="InterPro" id="IPR039763">
    <property type="entry name" value="ARMT1"/>
</dbReference>
<dbReference type="RefSeq" id="WP_163822173.1">
    <property type="nucleotide sequence ID" value="NZ_JAAGUZ010000001.1"/>
</dbReference>
<dbReference type="InterPro" id="IPR002791">
    <property type="entry name" value="ARMT1-like_metal-bd"/>
</dbReference>
<keyword evidence="4" id="KW-0479">Metal-binding</keyword>
<keyword evidence="6" id="KW-0464">Manganese</keyword>
<evidence type="ECO:0000256" key="4">
    <source>
        <dbReference type="ARBA" id="ARBA00022723"/>
    </source>
</evidence>
<name>A0A6P1CY63_9NOCA</name>
<dbReference type="GO" id="GO:0032259">
    <property type="term" value="P:methylation"/>
    <property type="evidence" value="ECO:0007669"/>
    <property type="project" value="UniProtKB-KW"/>
</dbReference>
<evidence type="ECO:0000256" key="5">
    <source>
        <dbReference type="ARBA" id="ARBA00022801"/>
    </source>
</evidence>
<dbReference type="InterPro" id="IPR036075">
    <property type="entry name" value="ARMT-1-like_metal-bd_sf"/>
</dbReference>
<dbReference type="Pfam" id="PF01937">
    <property type="entry name" value="ARMT1-like_dom"/>
    <property type="match status" value="1"/>
</dbReference>
<dbReference type="AlphaFoldDB" id="A0A6P1CY63"/>
<protein>
    <submittedName>
        <fullName evidence="9">Protein-glutamate O-methyltransferase family protein</fullName>
    </submittedName>
</protein>
<evidence type="ECO:0000313" key="9">
    <source>
        <dbReference type="EMBL" id="NEW42927.1"/>
    </source>
</evidence>
<sequence>MSTNTTDAQTILSNAPGSFAWTVLTQRHPALIGQVAAAHPYPPETRHRLDALRNQIAGSIRALPDLAAGKSQWDRWGAGVYGRQWLDVPFLWAESYFYRLLLEEIGYFTPGPWCGIDPFVQKHIELADPALEDELTGLPDRPAAGLEQHTADLIHKALWGNRADLGFHLSNPAAADAPTVDIIADHTTPAVEHLHAHSTGTLCLVADNAGRELIPDLLLLDHLLQLHPELTVQLHLKPYPYYVSDATTTDLLATLNRLRGIPGPANATAEHLTSALRSGRLILRTPEFYCAPLPFHDMPADLRAEFAQADTVIMKGDLNYRRLVGDRHWHPTTRFDALVGYFPSTVIALRTLKSDVAAGIDATIVTGLDSIEPNWRTSGQHAVVHIAKR</sequence>
<keyword evidence="5" id="KW-0378">Hydrolase</keyword>
<dbReference type="PANTHER" id="PTHR12260:SF6">
    <property type="entry name" value="DAMAGE-CONTROL PHOSPHATASE ARMT1"/>
    <property type="match status" value="1"/>
</dbReference>
<comment type="catalytic activity">
    <reaction evidence="1">
        <text>beta-D-fructose 1-phosphate + H2O = D-fructose + phosphate</text>
        <dbReference type="Rhea" id="RHEA:35603"/>
        <dbReference type="ChEBI" id="CHEBI:15377"/>
        <dbReference type="ChEBI" id="CHEBI:37721"/>
        <dbReference type="ChEBI" id="CHEBI:43474"/>
        <dbReference type="ChEBI" id="CHEBI:138881"/>
    </reaction>
</comment>
<evidence type="ECO:0000259" key="8">
    <source>
        <dbReference type="Pfam" id="PF01937"/>
    </source>
</evidence>
<accession>A0A6P1CY63</accession>
<evidence type="ECO:0000256" key="3">
    <source>
        <dbReference type="ARBA" id="ARBA00009519"/>
    </source>
</evidence>
<dbReference type="GO" id="GO:0046872">
    <property type="term" value="F:metal ion binding"/>
    <property type="evidence" value="ECO:0007669"/>
    <property type="project" value="UniProtKB-KW"/>
</dbReference>
<evidence type="ECO:0000256" key="6">
    <source>
        <dbReference type="ARBA" id="ARBA00023211"/>
    </source>
</evidence>
<evidence type="ECO:0000256" key="1">
    <source>
        <dbReference type="ARBA" id="ARBA00001326"/>
    </source>
</evidence>
<organism evidence="9 10">
    <name type="scientific">Nocardia cyriacigeorgica</name>
    <dbReference type="NCBI Taxonomy" id="135487"/>
    <lineage>
        <taxon>Bacteria</taxon>
        <taxon>Bacillati</taxon>
        <taxon>Actinomycetota</taxon>
        <taxon>Actinomycetes</taxon>
        <taxon>Mycobacteriales</taxon>
        <taxon>Nocardiaceae</taxon>
        <taxon>Nocardia</taxon>
    </lineage>
</organism>
<dbReference type="Proteomes" id="UP000468928">
    <property type="component" value="Unassembled WGS sequence"/>
</dbReference>
<dbReference type="GO" id="GO:0016791">
    <property type="term" value="F:phosphatase activity"/>
    <property type="evidence" value="ECO:0007669"/>
    <property type="project" value="TreeGrafter"/>
</dbReference>
<evidence type="ECO:0000256" key="2">
    <source>
        <dbReference type="ARBA" id="ARBA00001936"/>
    </source>
</evidence>
<comment type="cofactor">
    <cofactor evidence="2">
        <name>Mn(2+)</name>
        <dbReference type="ChEBI" id="CHEBI:29035"/>
    </cofactor>
</comment>
<comment type="catalytic activity">
    <reaction evidence="7">
        <text>beta-D-fructose 6-phosphate = dihydroxyacetone + D-glyceraldehyde 3-phosphate</text>
        <dbReference type="Rhea" id="RHEA:28002"/>
        <dbReference type="ChEBI" id="CHEBI:16016"/>
        <dbReference type="ChEBI" id="CHEBI:57634"/>
        <dbReference type="ChEBI" id="CHEBI:59776"/>
    </reaction>
</comment>
<gene>
    <name evidence="9" type="ORF">GV789_00400</name>
</gene>
<dbReference type="EMBL" id="JAAGUZ010000001">
    <property type="protein sequence ID" value="NEW42927.1"/>
    <property type="molecule type" value="Genomic_DNA"/>
</dbReference>
<dbReference type="GO" id="GO:0006974">
    <property type="term" value="P:DNA damage response"/>
    <property type="evidence" value="ECO:0007669"/>
    <property type="project" value="TreeGrafter"/>
</dbReference>
<keyword evidence="9" id="KW-0808">Transferase</keyword>
<dbReference type="GO" id="GO:0008168">
    <property type="term" value="F:methyltransferase activity"/>
    <property type="evidence" value="ECO:0007669"/>
    <property type="project" value="UniProtKB-KW"/>
</dbReference>
<dbReference type="SUPFAM" id="SSF111321">
    <property type="entry name" value="AF1104-like"/>
    <property type="match status" value="1"/>
</dbReference>
<feature type="domain" description="Damage-control phosphatase ARMT1-like metal-binding" evidence="8">
    <location>
        <begin position="26"/>
        <end position="360"/>
    </location>
</feature>
<proteinExistence type="inferred from homology"/>
<comment type="similarity">
    <text evidence="3">Belongs to the damage-control phosphatase family. Sugar phosphate phosphatase III subfamily.</text>
</comment>